<sequence>MTKRTLVIGDIHGAFRALEQVLSLANVTENDTLIFLGDYVDGWSESPQVINKLISLRSSNECVFIKGNHDALFLDWLITQKDNELWLFHGGKATLDAYNKLSKTEINIHIDFFKSLENHYLDDKNRLYIHAGFTNLHGVDKEYFPEMMYWDRTLWEMLLAMDKTLTEDSPYYPKRLKHYKEIYIGHTPTIRIGETTPVNIDRVWNMDTGAAYKSPLTIMDVDTKEYWQSDNVNELYPDENGRN</sequence>
<accession>A0ABS9J042</accession>
<dbReference type="RefSeq" id="WP_236957757.1">
    <property type="nucleotide sequence ID" value="NZ_JAETXX010000001.1"/>
</dbReference>
<gene>
    <name evidence="2" type="ORF">JM658_03075</name>
</gene>
<dbReference type="Gene3D" id="3.60.21.10">
    <property type="match status" value="1"/>
</dbReference>
<reference evidence="2 3" key="1">
    <citation type="submission" date="2021-01" db="EMBL/GenBank/DDBJ databases">
        <title>Genome sequencing of Joostella atrarenae M1-2 (= KCTC 23194).</title>
        <authorList>
            <person name="Zakaria M.R."/>
            <person name="Lam M.Q."/>
            <person name="Chong C.S."/>
        </authorList>
    </citation>
    <scope>NUCLEOTIDE SEQUENCE [LARGE SCALE GENOMIC DNA]</scope>
    <source>
        <strain evidence="2 3">M1-2</strain>
    </source>
</reference>
<keyword evidence="3" id="KW-1185">Reference proteome</keyword>
<dbReference type="SUPFAM" id="SSF56300">
    <property type="entry name" value="Metallo-dependent phosphatases"/>
    <property type="match status" value="1"/>
</dbReference>
<evidence type="ECO:0000313" key="3">
    <source>
        <dbReference type="Proteomes" id="UP000829517"/>
    </source>
</evidence>
<dbReference type="EMBL" id="JAETXX010000001">
    <property type="protein sequence ID" value="MCF8713798.1"/>
    <property type="molecule type" value="Genomic_DNA"/>
</dbReference>
<dbReference type="InterPro" id="IPR004843">
    <property type="entry name" value="Calcineurin-like_PHP"/>
</dbReference>
<evidence type="ECO:0000259" key="1">
    <source>
        <dbReference type="Pfam" id="PF00149"/>
    </source>
</evidence>
<comment type="caution">
    <text evidence="2">The sequence shown here is derived from an EMBL/GenBank/DDBJ whole genome shotgun (WGS) entry which is preliminary data.</text>
</comment>
<dbReference type="PANTHER" id="PTHR42850:SF4">
    <property type="entry name" value="ZINC-DEPENDENT ENDOPOLYPHOSPHATASE"/>
    <property type="match status" value="1"/>
</dbReference>
<protein>
    <submittedName>
        <fullName evidence="2">Serine/threonine protein phosphatase</fullName>
    </submittedName>
</protein>
<dbReference type="PANTHER" id="PTHR42850">
    <property type="entry name" value="METALLOPHOSPHOESTERASE"/>
    <property type="match status" value="1"/>
</dbReference>
<name>A0ABS9J042_9FLAO</name>
<feature type="domain" description="Calcineurin-like phosphoesterase" evidence="1">
    <location>
        <begin position="4"/>
        <end position="190"/>
    </location>
</feature>
<dbReference type="InterPro" id="IPR029052">
    <property type="entry name" value="Metallo-depent_PP-like"/>
</dbReference>
<dbReference type="Pfam" id="PF00149">
    <property type="entry name" value="Metallophos"/>
    <property type="match status" value="1"/>
</dbReference>
<dbReference type="Proteomes" id="UP000829517">
    <property type="component" value="Unassembled WGS sequence"/>
</dbReference>
<organism evidence="2 3">
    <name type="scientific">Joostella atrarenae</name>
    <dbReference type="NCBI Taxonomy" id="679257"/>
    <lineage>
        <taxon>Bacteria</taxon>
        <taxon>Pseudomonadati</taxon>
        <taxon>Bacteroidota</taxon>
        <taxon>Flavobacteriia</taxon>
        <taxon>Flavobacteriales</taxon>
        <taxon>Flavobacteriaceae</taxon>
        <taxon>Joostella</taxon>
    </lineage>
</organism>
<proteinExistence type="predicted"/>
<dbReference type="InterPro" id="IPR050126">
    <property type="entry name" value="Ap4A_hydrolase"/>
</dbReference>
<evidence type="ECO:0000313" key="2">
    <source>
        <dbReference type="EMBL" id="MCF8713798.1"/>
    </source>
</evidence>